<accession>A0A0F9EIT6</accession>
<dbReference type="AlphaFoldDB" id="A0A0F9EIT6"/>
<reference evidence="1" key="1">
    <citation type="journal article" date="2015" name="Nature">
        <title>Complex archaea that bridge the gap between prokaryotes and eukaryotes.</title>
        <authorList>
            <person name="Spang A."/>
            <person name="Saw J.H."/>
            <person name="Jorgensen S.L."/>
            <person name="Zaremba-Niedzwiedzka K."/>
            <person name="Martijn J."/>
            <person name="Lind A.E."/>
            <person name="van Eijk R."/>
            <person name="Schleper C."/>
            <person name="Guy L."/>
            <person name="Ettema T.J."/>
        </authorList>
    </citation>
    <scope>NUCLEOTIDE SEQUENCE</scope>
</reference>
<gene>
    <name evidence="1" type="ORF">LCGC14_2069150</name>
</gene>
<dbReference type="EMBL" id="LAZR01024787">
    <property type="protein sequence ID" value="KKL74013.1"/>
    <property type="molecule type" value="Genomic_DNA"/>
</dbReference>
<evidence type="ECO:0000313" key="1">
    <source>
        <dbReference type="EMBL" id="KKL74013.1"/>
    </source>
</evidence>
<comment type="caution">
    <text evidence="1">The sequence shown here is derived from an EMBL/GenBank/DDBJ whole genome shotgun (WGS) entry which is preliminary data.</text>
</comment>
<name>A0A0F9EIT6_9ZZZZ</name>
<organism evidence="1">
    <name type="scientific">marine sediment metagenome</name>
    <dbReference type="NCBI Taxonomy" id="412755"/>
    <lineage>
        <taxon>unclassified sequences</taxon>
        <taxon>metagenomes</taxon>
        <taxon>ecological metagenomes</taxon>
    </lineage>
</organism>
<proteinExistence type="predicted"/>
<protein>
    <submittedName>
        <fullName evidence="1">Uncharacterized protein</fullName>
    </submittedName>
</protein>
<sequence>MAKKNPPGVLLRRYNDWSAGIGHLADDGRTPGMAYASGLLGLRGELRPAPFLNVVPSGILSPVSVYNFSAVGVKFHHTVLTLNPEGTTEVAANGTPTTGKVTGTSLTFSLTVDAGSNQVLLVTVSNTSSADPTGVTFNGDALTLVGIGDDVRRTTYWYKVGPTVTTGDVVVSISGSTDVIASAQPYVNVDQSDPIGGFSIDFGTDAAGFDLERVTTSVEDLGMLIATCTIDDLSESATPDKAQTEILDDSQGSIEVSSSYITVRNAQRFQFQYFLEANANADDTHPFLYAMRSERQGYGYILHKIDLSNGDFATLETGSHSVLGDDGLPLAGQPAKYEGFWWFPVGNDRKPRKLSIVGVGDVSTDTLDASATPFVPGADHMTA</sequence>
<feature type="non-terminal residue" evidence="1">
    <location>
        <position position="383"/>
    </location>
</feature>